<evidence type="ECO:0000256" key="5">
    <source>
        <dbReference type="ARBA" id="ARBA00023004"/>
    </source>
</evidence>
<reference evidence="7" key="1">
    <citation type="submission" date="2020-05" db="EMBL/GenBank/DDBJ databases">
        <title>Phylogenomic resolution of chytrid fungi.</title>
        <authorList>
            <person name="Stajich J.E."/>
            <person name="Amses K."/>
            <person name="Simmons R."/>
            <person name="Seto K."/>
            <person name="Myers J."/>
            <person name="Bonds A."/>
            <person name="Quandt C.A."/>
            <person name="Barry K."/>
            <person name="Liu P."/>
            <person name="Grigoriev I."/>
            <person name="Longcore J.E."/>
            <person name="James T.Y."/>
        </authorList>
    </citation>
    <scope>NUCLEOTIDE SEQUENCE</scope>
    <source>
        <strain evidence="7">JEL0513</strain>
    </source>
</reference>
<proteinExistence type="predicted"/>
<keyword evidence="2" id="KW-0479">Metal-binding</keyword>
<organism evidence="7 8">
    <name type="scientific">Physocladia obscura</name>
    <dbReference type="NCBI Taxonomy" id="109957"/>
    <lineage>
        <taxon>Eukaryota</taxon>
        <taxon>Fungi</taxon>
        <taxon>Fungi incertae sedis</taxon>
        <taxon>Chytridiomycota</taxon>
        <taxon>Chytridiomycota incertae sedis</taxon>
        <taxon>Chytridiomycetes</taxon>
        <taxon>Chytridiales</taxon>
        <taxon>Chytriomycetaceae</taxon>
        <taxon>Physocladia</taxon>
    </lineage>
</organism>
<dbReference type="AlphaFoldDB" id="A0AAD5XBE1"/>
<dbReference type="GO" id="GO:0004656">
    <property type="term" value="F:procollagen-proline 4-dioxygenase activity"/>
    <property type="evidence" value="ECO:0007669"/>
    <property type="project" value="TreeGrafter"/>
</dbReference>
<dbReference type="Pfam" id="PF13640">
    <property type="entry name" value="2OG-FeII_Oxy_3"/>
    <property type="match status" value="1"/>
</dbReference>
<dbReference type="PANTHER" id="PTHR10869:SF241">
    <property type="entry name" value="FE2OG DIOXYGENASE DOMAIN-CONTAINING PROTEIN"/>
    <property type="match status" value="1"/>
</dbReference>
<keyword evidence="4" id="KW-0560">Oxidoreductase</keyword>
<evidence type="ECO:0000313" key="7">
    <source>
        <dbReference type="EMBL" id="KAJ3093935.1"/>
    </source>
</evidence>
<dbReference type="GO" id="GO:0005783">
    <property type="term" value="C:endoplasmic reticulum"/>
    <property type="evidence" value="ECO:0007669"/>
    <property type="project" value="TreeGrafter"/>
</dbReference>
<sequence length="244" mass="27106">MFYQKQPAGILPPNPPLTHPVHQILDTNPTADAVASSSPVNVFDDSHTTWIANRIAFTIPDFLSAAECASLINHAEQIGFEKALLNVGYGRQILDETHRKSMRCIIDSVPLTAAIFARIKPYVPQTIKGHELVCVNERLRILKYNPGDKFEAHFDGAFRRLDGSEVSILTLQLYLNDVTEGGDTTFFNDSWDPIAAVKCSPGKAVVFSHNFLHEGSEIVSGVKYAVRTDIMYRTRPSRPNPVSK</sequence>
<evidence type="ECO:0000256" key="3">
    <source>
        <dbReference type="ARBA" id="ARBA00022964"/>
    </source>
</evidence>
<dbReference type="InterPro" id="IPR045054">
    <property type="entry name" value="P4HA-like"/>
</dbReference>
<evidence type="ECO:0000259" key="6">
    <source>
        <dbReference type="PROSITE" id="PS51471"/>
    </source>
</evidence>
<dbReference type="InterPro" id="IPR044862">
    <property type="entry name" value="Pro_4_hyd_alph_FE2OG_OXY"/>
</dbReference>
<dbReference type="SMART" id="SM00702">
    <property type="entry name" value="P4Hc"/>
    <property type="match status" value="1"/>
</dbReference>
<name>A0AAD5XBE1_9FUNG</name>
<protein>
    <recommendedName>
        <fullName evidence="6">Fe2OG dioxygenase domain-containing protein</fullName>
    </recommendedName>
</protein>
<keyword evidence="8" id="KW-1185">Reference proteome</keyword>
<comment type="cofactor">
    <cofactor evidence="1">
        <name>L-ascorbate</name>
        <dbReference type="ChEBI" id="CHEBI:38290"/>
    </cofactor>
</comment>
<keyword evidence="5" id="KW-0408">Iron</keyword>
<dbReference type="SUPFAM" id="SSF51197">
    <property type="entry name" value="Clavaminate synthase-like"/>
    <property type="match status" value="1"/>
</dbReference>
<dbReference type="GO" id="GO:0031418">
    <property type="term" value="F:L-ascorbic acid binding"/>
    <property type="evidence" value="ECO:0007669"/>
    <property type="project" value="InterPro"/>
</dbReference>
<comment type="caution">
    <text evidence="7">The sequence shown here is derived from an EMBL/GenBank/DDBJ whole genome shotgun (WGS) entry which is preliminary data.</text>
</comment>
<evidence type="ECO:0000256" key="4">
    <source>
        <dbReference type="ARBA" id="ARBA00023002"/>
    </source>
</evidence>
<dbReference type="Proteomes" id="UP001211907">
    <property type="component" value="Unassembled WGS sequence"/>
</dbReference>
<accession>A0AAD5XBE1</accession>
<dbReference type="InterPro" id="IPR006620">
    <property type="entry name" value="Pro_4_hyd_alph"/>
</dbReference>
<dbReference type="PROSITE" id="PS51471">
    <property type="entry name" value="FE2OG_OXY"/>
    <property type="match status" value="1"/>
</dbReference>
<evidence type="ECO:0000256" key="1">
    <source>
        <dbReference type="ARBA" id="ARBA00001961"/>
    </source>
</evidence>
<gene>
    <name evidence="7" type="ORF">HK100_006345</name>
</gene>
<keyword evidence="3" id="KW-0223">Dioxygenase</keyword>
<dbReference type="GO" id="GO:0005506">
    <property type="term" value="F:iron ion binding"/>
    <property type="evidence" value="ECO:0007669"/>
    <property type="project" value="InterPro"/>
</dbReference>
<dbReference type="InterPro" id="IPR005123">
    <property type="entry name" value="Oxoglu/Fe-dep_dioxygenase_dom"/>
</dbReference>
<evidence type="ECO:0000313" key="8">
    <source>
        <dbReference type="Proteomes" id="UP001211907"/>
    </source>
</evidence>
<dbReference type="EMBL" id="JADGJH010002947">
    <property type="protein sequence ID" value="KAJ3093935.1"/>
    <property type="molecule type" value="Genomic_DNA"/>
</dbReference>
<dbReference type="PANTHER" id="PTHR10869">
    <property type="entry name" value="PROLYL 4-HYDROXYLASE ALPHA SUBUNIT"/>
    <property type="match status" value="1"/>
</dbReference>
<evidence type="ECO:0000256" key="2">
    <source>
        <dbReference type="ARBA" id="ARBA00022723"/>
    </source>
</evidence>
<feature type="domain" description="Fe2OG dioxygenase" evidence="6">
    <location>
        <begin position="134"/>
        <end position="236"/>
    </location>
</feature>
<dbReference type="Gene3D" id="2.60.120.620">
    <property type="entry name" value="q2cbj1_9rhob like domain"/>
    <property type="match status" value="1"/>
</dbReference>